<dbReference type="Pfam" id="PF00023">
    <property type="entry name" value="Ank"/>
    <property type="match status" value="1"/>
</dbReference>
<gene>
    <name evidence="4" type="ORF">Lnau_1310</name>
</gene>
<dbReference type="PROSITE" id="PS50297">
    <property type="entry name" value="ANK_REP_REGION"/>
    <property type="match status" value="2"/>
</dbReference>
<proteinExistence type="predicted"/>
<dbReference type="SUPFAM" id="SSF48403">
    <property type="entry name" value="Ankyrin repeat"/>
    <property type="match status" value="2"/>
</dbReference>
<comment type="caution">
    <text evidence="4">The sequence shown here is derived from an EMBL/GenBank/DDBJ whole genome shotgun (WGS) entry which is preliminary data.</text>
</comment>
<keyword evidence="5" id="KW-1185">Reference proteome</keyword>
<accession>A0A0W0WVT2</accession>
<dbReference type="InterPro" id="IPR036770">
    <property type="entry name" value="Ankyrin_rpt-contain_sf"/>
</dbReference>
<dbReference type="PATRIC" id="fig|45070.6.peg.1376"/>
<reference evidence="4 5" key="1">
    <citation type="submission" date="2015-11" db="EMBL/GenBank/DDBJ databases">
        <title>Genomic analysis of 38 Legionella species identifies large and diverse effector repertoires.</title>
        <authorList>
            <person name="Burstein D."/>
            <person name="Amaro F."/>
            <person name="Zusman T."/>
            <person name="Lifshitz Z."/>
            <person name="Cohen O."/>
            <person name="Gilbert J.A."/>
            <person name="Pupko T."/>
            <person name="Shuman H.A."/>
            <person name="Segal G."/>
        </authorList>
    </citation>
    <scope>NUCLEOTIDE SEQUENCE [LARGE SCALE GENOMIC DNA]</scope>
    <source>
        <strain evidence="4 5">ATCC 49506</strain>
    </source>
</reference>
<dbReference type="Gene3D" id="1.25.40.20">
    <property type="entry name" value="Ankyrin repeat-containing domain"/>
    <property type="match status" value="5"/>
</dbReference>
<evidence type="ECO:0000256" key="1">
    <source>
        <dbReference type="ARBA" id="ARBA00022737"/>
    </source>
</evidence>
<evidence type="ECO:0000256" key="2">
    <source>
        <dbReference type="ARBA" id="ARBA00023043"/>
    </source>
</evidence>
<dbReference type="OrthoDB" id="5650096at2"/>
<keyword evidence="2 3" id="KW-0040">ANK repeat</keyword>
<protein>
    <submittedName>
        <fullName evidence="4">Ankyrin repeat protein</fullName>
    </submittedName>
</protein>
<sequence>MGMSLKEIREKYEKLREIIAERQIFEKKIENQKPPYINHPTNFNYFDIHGHTLLHYACMLGDEEAVAELIKDHTVNIEQLPLFLKGGVTPFEMALEAGHLGIAKILFDRGAKCSQIAAAKVHPNCRDWFNEKILESLNESYPQLEKSDFHLLKSSRFFNGFTDHPLHRLAELGDLEAIKKGSDEFKYSEKMVPALLILAASNGHQELVNYLLSNKGKLNPNNSSFTQTALHAAAQYHQHSMVTYLLSLGSFINYQNEVKKTPLMLAVEANDSEMVKLLLDNKADVLLKDVFGNCAFHYAIRQNNPEITQMLLEHADKEMLLKTKNIYGLTGVDMAIAEGNDEQLALIYGKDQKQLEEVKKNRLYGQQKVAINHRALLPVMHYYLMSNYRDTDFLAITGHCNGFSFLRNFYSARGMKNYYYDNLRLLPKWDGSLQALNTTFPEESEQAKYHDNLRSLFEYWTQDIIWFQGTATTGVIPIRQLETEVKFSLVSPAKEDVSIVSICDLDTKDMTREQLDEHLLLIRRMPVGIQFNLGGGEHSTSGDVVNSNFYVDYYDPNFEFEADPEQLADCLTDIIIDVKYRAIRKINQDNTLPISYHIYYFSHQAKDIDLEKFEIFSEQELPKNSEEATNYQKKSPSQFTHLHAALLTGSDCTLEKLLEAGHCDPTAKDSFGRTIFDMAFKNKNAKKISLILKYSADKLDISKALLSSSNEDEIFNILIKYAKPSDLIALCIKHIEFGNLAFVENFINQHKGIINELSSQGHSLLLRALEAKQYPIVELLIKNGASSLLLAKPESLFDDNPNPITALQYVIDKNLDDYFAVILGDYSSQFLNLLKAHSEKNSELELQLLKEIIFDFQDKIHQSILSALLVYAINLKNTDLFIALVKKADKSILDQLHDGKPLIIRAVIEKNLPMLEALLEHGASVDIQTQPGKNTALHIALKLKLDIQFIKILIENHARVDIEDREGIVATQLANAASKEIQELISPSQYKPTMF</sequence>
<dbReference type="PROSITE" id="PS50088">
    <property type="entry name" value="ANK_REPEAT"/>
    <property type="match status" value="4"/>
</dbReference>
<dbReference type="PANTHER" id="PTHR24198:SF165">
    <property type="entry name" value="ANKYRIN REPEAT-CONTAINING PROTEIN-RELATED"/>
    <property type="match status" value="1"/>
</dbReference>
<feature type="repeat" description="ANK" evidence="3">
    <location>
        <begin position="86"/>
        <end position="111"/>
    </location>
</feature>
<feature type="repeat" description="ANK" evidence="3">
    <location>
        <begin position="898"/>
        <end position="930"/>
    </location>
</feature>
<name>A0A0W0WVT2_9GAMM</name>
<dbReference type="RefSeq" id="WP_058504335.1">
    <property type="nucleotide sequence ID" value="NZ_CAAAIF010000001.1"/>
</dbReference>
<evidence type="ECO:0000313" key="4">
    <source>
        <dbReference type="EMBL" id="KTD36326.1"/>
    </source>
</evidence>
<evidence type="ECO:0000313" key="5">
    <source>
        <dbReference type="Proteomes" id="UP000054725"/>
    </source>
</evidence>
<dbReference type="AlphaFoldDB" id="A0A0W0WVT2"/>
<dbReference type="Proteomes" id="UP000054725">
    <property type="component" value="Unassembled WGS sequence"/>
</dbReference>
<keyword evidence="1" id="KW-0677">Repeat</keyword>
<dbReference type="Pfam" id="PF12796">
    <property type="entry name" value="Ank_2"/>
    <property type="match status" value="3"/>
</dbReference>
<dbReference type="EMBL" id="LNYO01000013">
    <property type="protein sequence ID" value="KTD36326.1"/>
    <property type="molecule type" value="Genomic_DNA"/>
</dbReference>
<evidence type="ECO:0000256" key="3">
    <source>
        <dbReference type="PROSITE-ProRule" id="PRU00023"/>
    </source>
</evidence>
<dbReference type="SMART" id="SM00248">
    <property type="entry name" value="ANK"/>
    <property type="match status" value="11"/>
</dbReference>
<dbReference type="PANTHER" id="PTHR24198">
    <property type="entry name" value="ANKYRIN REPEAT AND PROTEIN KINASE DOMAIN-CONTAINING PROTEIN"/>
    <property type="match status" value="1"/>
</dbReference>
<feature type="repeat" description="ANK" evidence="3">
    <location>
        <begin position="258"/>
        <end position="290"/>
    </location>
</feature>
<feature type="repeat" description="ANK" evidence="3">
    <location>
        <begin position="225"/>
        <end position="257"/>
    </location>
</feature>
<dbReference type="STRING" id="45070.Lnau_1310"/>
<dbReference type="InterPro" id="IPR002110">
    <property type="entry name" value="Ankyrin_rpt"/>
</dbReference>
<organism evidence="4 5">
    <name type="scientific">Legionella nautarum</name>
    <dbReference type="NCBI Taxonomy" id="45070"/>
    <lineage>
        <taxon>Bacteria</taxon>
        <taxon>Pseudomonadati</taxon>
        <taxon>Pseudomonadota</taxon>
        <taxon>Gammaproteobacteria</taxon>
        <taxon>Legionellales</taxon>
        <taxon>Legionellaceae</taxon>
        <taxon>Legionella</taxon>
    </lineage>
</organism>